<reference evidence="3" key="1">
    <citation type="journal article" date="2017" name="Cell">
        <title>Insights into land plant evolution garnered from the Marchantia polymorpha genome.</title>
        <authorList>
            <person name="Bowman J.L."/>
            <person name="Kohchi T."/>
            <person name="Yamato K.T."/>
            <person name="Jenkins J."/>
            <person name="Shu S."/>
            <person name="Ishizaki K."/>
            <person name="Yamaoka S."/>
            <person name="Nishihama R."/>
            <person name="Nakamura Y."/>
            <person name="Berger F."/>
            <person name="Adam C."/>
            <person name="Aki S.S."/>
            <person name="Althoff F."/>
            <person name="Araki T."/>
            <person name="Arteaga-Vazquez M.A."/>
            <person name="Balasubrmanian S."/>
            <person name="Barry K."/>
            <person name="Bauer D."/>
            <person name="Boehm C.R."/>
            <person name="Briginshaw L."/>
            <person name="Caballero-Perez J."/>
            <person name="Catarino B."/>
            <person name="Chen F."/>
            <person name="Chiyoda S."/>
            <person name="Chovatia M."/>
            <person name="Davies K.M."/>
            <person name="Delmans M."/>
            <person name="Demura T."/>
            <person name="Dierschke T."/>
            <person name="Dolan L."/>
            <person name="Dorantes-Acosta A.E."/>
            <person name="Eklund D.M."/>
            <person name="Florent S.N."/>
            <person name="Flores-Sandoval E."/>
            <person name="Fujiyama A."/>
            <person name="Fukuzawa H."/>
            <person name="Galik B."/>
            <person name="Grimanelli D."/>
            <person name="Grimwood J."/>
            <person name="Grossniklaus U."/>
            <person name="Hamada T."/>
            <person name="Haseloff J."/>
            <person name="Hetherington A.J."/>
            <person name="Higo A."/>
            <person name="Hirakawa Y."/>
            <person name="Hundley H.N."/>
            <person name="Ikeda Y."/>
            <person name="Inoue K."/>
            <person name="Inoue S.I."/>
            <person name="Ishida S."/>
            <person name="Jia Q."/>
            <person name="Kakita M."/>
            <person name="Kanazawa T."/>
            <person name="Kawai Y."/>
            <person name="Kawashima T."/>
            <person name="Kennedy M."/>
            <person name="Kinose K."/>
            <person name="Kinoshita T."/>
            <person name="Kohara Y."/>
            <person name="Koide E."/>
            <person name="Komatsu K."/>
            <person name="Kopischke S."/>
            <person name="Kubo M."/>
            <person name="Kyozuka J."/>
            <person name="Lagercrantz U."/>
            <person name="Lin S.S."/>
            <person name="Lindquist E."/>
            <person name="Lipzen A.M."/>
            <person name="Lu C.W."/>
            <person name="De Luna E."/>
            <person name="Martienssen R.A."/>
            <person name="Minamino N."/>
            <person name="Mizutani M."/>
            <person name="Mizutani M."/>
            <person name="Mochizuki N."/>
            <person name="Monte I."/>
            <person name="Mosher R."/>
            <person name="Nagasaki H."/>
            <person name="Nakagami H."/>
            <person name="Naramoto S."/>
            <person name="Nishitani K."/>
            <person name="Ohtani M."/>
            <person name="Okamoto T."/>
            <person name="Okumura M."/>
            <person name="Phillips J."/>
            <person name="Pollak B."/>
            <person name="Reinders A."/>
            <person name="Rovekamp M."/>
            <person name="Sano R."/>
            <person name="Sawa S."/>
            <person name="Schmid M.W."/>
            <person name="Shirakawa M."/>
            <person name="Solano R."/>
            <person name="Spunde A."/>
            <person name="Suetsugu N."/>
            <person name="Sugano S."/>
            <person name="Sugiyama A."/>
            <person name="Sun R."/>
            <person name="Suzuki Y."/>
            <person name="Takenaka M."/>
            <person name="Takezawa D."/>
            <person name="Tomogane H."/>
            <person name="Tsuzuki M."/>
            <person name="Ueda T."/>
            <person name="Umeda M."/>
            <person name="Ward J.M."/>
            <person name="Watanabe Y."/>
            <person name="Yazaki K."/>
            <person name="Yokoyama R."/>
            <person name="Yoshitake Y."/>
            <person name="Yotsui I."/>
            <person name="Zachgo S."/>
            <person name="Schmutz J."/>
        </authorList>
    </citation>
    <scope>NUCLEOTIDE SEQUENCE [LARGE SCALE GENOMIC DNA]</scope>
    <source>
        <strain evidence="3">Tak-1</strain>
    </source>
</reference>
<dbReference type="OrthoDB" id="1978364at2759"/>
<proteinExistence type="predicted"/>
<keyword evidence="1" id="KW-1133">Transmembrane helix</keyword>
<feature type="transmembrane region" description="Helical" evidence="1">
    <location>
        <begin position="212"/>
        <end position="233"/>
    </location>
</feature>
<name>A0A2R6X087_MARPO</name>
<sequence length="302" mass="33510">MDVAVDESPPTGLGLRRQQLRQTGPCEIFEQVKEQMKGPPLRSVMIKVAFPFALLNIGASVLLTSRIPNEPSWQVLMAATALGLATSCLGLLVVAATFFTVGRQYRGEKVTLQEALRAMLGLWPKLFLTHLYNAGFMFAIATVTVAASISVIINASSDAVKYFAFVVIALFFIILAVVLQTLLLFATAVTCYEKTYGWAAYKQAQKLLQRKWNSVPLFALIFYVLPVICATITSYKLKAVPKTSLWMELLRIISYAFLNTWFDQQLLVSGALFYFSCSEKSDEQNVSDSMEAGYHSIPSQEV</sequence>
<gene>
    <name evidence="2" type="ORF">MARPO_0044s0009</name>
</gene>
<dbReference type="AlphaFoldDB" id="A0A2R6X087"/>
<organism evidence="2 3">
    <name type="scientific">Marchantia polymorpha</name>
    <name type="common">Common liverwort</name>
    <name type="synonym">Marchantia aquatica</name>
    <dbReference type="NCBI Taxonomy" id="3197"/>
    <lineage>
        <taxon>Eukaryota</taxon>
        <taxon>Viridiplantae</taxon>
        <taxon>Streptophyta</taxon>
        <taxon>Embryophyta</taxon>
        <taxon>Marchantiophyta</taxon>
        <taxon>Marchantiopsida</taxon>
        <taxon>Marchantiidae</taxon>
        <taxon>Marchantiales</taxon>
        <taxon>Marchantiaceae</taxon>
        <taxon>Marchantia</taxon>
    </lineage>
</organism>
<keyword evidence="3" id="KW-1185">Reference proteome</keyword>
<dbReference type="EMBL" id="KZ772716">
    <property type="protein sequence ID" value="PTQ39528.1"/>
    <property type="molecule type" value="Genomic_DNA"/>
</dbReference>
<keyword evidence="1" id="KW-0812">Transmembrane</keyword>
<dbReference type="PANTHER" id="PTHR33133">
    <property type="entry name" value="OS08G0107100 PROTEIN-RELATED"/>
    <property type="match status" value="1"/>
</dbReference>
<accession>A0A2R6X087</accession>
<evidence type="ECO:0000256" key="1">
    <source>
        <dbReference type="SAM" id="Phobius"/>
    </source>
</evidence>
<dbReference type="Proteomes" id="UP000244005">
    <property type="component" value="Unassembled WGS sequence"/>
</dbReference>
<dbReference type="Gramene" id="Mp4g04650.1">
    <property type="protein sequence ID" value="Mp4g04650.1.cds1"/>
    <property type="gene ID" value="Mp4g04650"/>
</dbReference>
<feature type="transmembrane region" description="Helical" evidence="1">
    <location>
        <begin position="162"/>
        <end position="192"/>
    </location>
</feature>
<keyword evidence="1" id="KW-0472">Membrane</keyword>
<evidence type="ECO:0000313" key="3">
    <source>
        <dbReference type="Proteomes" id="UP000244005"/>
    </source>
</evidence>
<feature type="transmembrane region" description="Helical" evidence="1">
    <location>
        <begin position="44"/>
        <end position="63"/>
    </location>
</feature>
<dbReference type="PANTHER" id="PTHR33133:SF1">
    <property type="entry name" value="EXPRESSED PROTEIN-RELATED"/>
    <property type="match status" value="1"/>
</dbReference>
<feature type="transmembrane region" description="Helical" evidence="1">
    <location>
        <begin position="75"/>
        <end position="99"/>
    </location>
</feature>
<evidence type="ECO:0000313" key="2">
    <source>
        <dbReference type="EMBL" id="PTQ39528.1"/>
    </source>
</evidence>
<protein>
    <submittedName>
        <fullName evidence="2">Uncharacterized protein</fullName>
    </submittedName>
</protein>
<feature type="transmembrane region" description="Helical" evidence="1">
    <location>
        <begin position="131"/>
        <end position="156"/>
    </location>
</feature>